<dbReference type="EMBL" id="HM536998">
    <property type="protein sequence ID" value="ADK32552.1"/>
    <property type="molecule type" value="Genomic_DNA"/>
</dbReference>
<keyword evidence="1" id="KW-0472">Membrane</keyword>
<name>E2IHB4_9ACTN</name>
<keyword evidence="1" id="KW-0812">Transmembrane</keyword>
<proteinExistence type="predicted"/>
<accession>E2IHB4</accession>
<sequence length="255" mass="26098">MIDDEDQDALTAAVREADEELIGRLTVPAYDELLGRLPDIAASRKAPVSGPTLRASWRLTTGLVAAQARLMPRSLGPLTALGLVAAVLLALTAPTPGAVVQLFSSVVTVVLLLGSVTACSHRSDPRLELLSAMPVSPATAFATRLALVLGIDLALSVVASGVLVSAGATTGMLAVVAGWLGRALLAAGAGAVFAIWRSPAFGTMAGVVVWLLGWVRGPDDAVVSGTHPWMLSCALALLAAAVWLARRPRLSGSDG</sequence>
<evidence type="ECO:0000313" key="2">
    <source>
        <dbReference type="EMBL" id="ADK32552.1"/>
    </source>
</evidence>
<keyword evidence="1" id="KW-1133">Transmembrane helix</keyword>
<dbReference type="AlphaFoldDB" id="E2IHB4"/>
<evidence type="ECO:0000256" key="1">
    <source>
        <dbReference type="SAM" id="Phobius"/>
    </source>
</evidence>
<feature type="transmembrane region" description="Helical" evidence="1">
    <location>
        <begin position="75"/>
        <end position="93"/>
    </location>
</feature>
<protein>
    <submittedName>
        <fullName evidence="2">Putative anti-sigma factor</fullName>
    </submittedName>
</protein>
<dbReference type="IntAct" id="E2IHB4">
    <property type="interactions" value="1"/>
</dbReference>
<gene>
    <name evidence="2" type="primary">mibW</name>
</gene>
<feature type="transmembrane region" description="Helical" evidence="1">
    <location>
        <begin position="200"/>
        <end position="217"/>
    </location>
</feature>
<reference evidence="2" key="1">
    <citation type="journal article" date="2010" name="Proc. Natl. Acad. Sci. U.S.A.">
        <title>Microbisporicin gene cluster reveals unusual features of lantibiotic biosynthesis in actinomycetes.</title>
        <authorList>
            <person name="Foulston L.C."/>
            <person name="Bibb M.J."/>
        </authorList>
    </citation>
    <scope>NUCLEOTIDE SEQUENCE</scope>
    <source>
        <strain evidence="2">NRRL 30420</strain>
    </source>
</reference>
<feature type="transmembrane region" description="Helical" evidence="1">
    <location>
        <begin position="99"/>
        <end position="120"/>
    </location>
</feature>
<organism evidence="2">
    <name type="scientific">Microbispora corallina</name>
    <dbReference type="NCBI Taxonomy" id="83302"/>
    <lineage>
        <taxon>Bacteria</taxon>
        <taxon>Bacillati</taxon>
        <taxon>Actinomycetota</taxon>
        <taxon>Actinomycetes</taxon>
        <taxon>Streptosporangiales</taxon>
        <taxon>Streptosporangiaceae</taxon>
        <taxon>Microbispora</taxon>
    </lineage>
</organism>
<feature type="transmembrane region" description="Helical" evidence="1">
    <location>
        <begin position="229"/>
        <end position="245"/>
    </location>
</feature>